<protein>
    <recommendedName>
        <fullName evidence="7">Cellulose synthase catalytic subunit [UDP-forming]</fullName>
        <ecNumber evidence="7">2.4.1.12</ecNumber>
    </recommendedName>
</protein>
<keyword evidence="6 7" id="KW-0472">Membrane</keyword>
<accession>A0A4R2H0H3</accession>
<keyword evidence="5 7" id="KW-1133">Transmembrane helix</keyword>
<dbReference type="CDD" id="cd06421">
    <property type="entry name" value="CESA_CelA_like"/>
    <property type="match status" value="1"/>
</dbReference>
<feature type="compositionally biased region" description="Low complexity" evidence="8">
    <location>
        <begin position="717"/>
        <end position="729"/>
    </location>
</feature>
<evidence type="ECO:0000256" key="7">
    <source>
        <dbReference type="RuleBase" id="RU365020"/>
    </source>
</evidence>
<dbReference type="GO" id="GO:0006011">
    <property type="term" value="P:UDP-alpha-D-glucose metabolic process"/>
    <property type="evidence" value="ECO:0007669"/>
    <property type="project" value="InterPro"/>
</dbReference>
<evidence type="ECO:0000256" key="6">
    <source>
        <dbReference type="ARBA" id="ARBA00023136"/>
    </source>
</evidence>
<comment type="caution">
    <text evidence="10">The sequence shown here is derived from an EMBL/GenBank/DDBJ whole genome shotgun (WGS) entry which is preliminary data.</text>
</comment>
<comment type="catalytic activity">
    <reaction evidence="7">
        <text>[(1-&gt;4)-beta-D-glucosyl](n) + UDP-alpha-D-glucose = [(1-&gt;4)-beta-D-glucosyl](n+1) + UDP + H(+)</text>
        <dbReference type="Rhea" id="RHEA:19929"/>
        <dbReference type="Rhea" id="RHEA-COMP:10033"/>
        <dbReference type="Rhea" id="RHEA-COMP:10034"/>
        <dbReference type="ChEBI" id="CHEBI:15378"/>
        <dbReference type="ChEBI" id="CHEBI:18246"/>
        <dbReference type="ChEBI" id="CHEBI:58223"/>
        <dbReference type="ChEBI" id="CHEBI:58885"/>
        <dbReference type="EC" id="2.4.1.12"/>
    </reaction>
</comment>
<feature type="region of interest" description="Disordered" evidence="8">
    <location>
        <begin position="717"/>
        <end position="755"/>
    </location>
</feature>
<comment type="function">
    <text evidence="7">Catalytic subunit of cellulose synthase. It polymerizes uridine 5'-diphosphate glucose to cellulose.</text>
</comment>
<keyword evidence="4 7" id="KW-0812">Transmembrane</keyword>
<keyword evidence="7" id="KW-0973">c-di-GMP</keyword>
<dbReference type="NCBIfam" id="TIGR03030">
    <property type="entry name" value="CelA"/>
    <property type="match status" value="1"/>
</dbReference>
<dbReference type="EMBL" id="SLWL01000001">
    <property type="protein sequence ID" value="TCO15993.1"/>
    <property type="molecule type" value="Genomic_DNA"/>
</dbReference>
<dbReference type="InterPro" id="IPR001173">
    <property type="entry name" value="Glyco_trans_2-like"/>
</dbReference>
<dbReference type="Pfam" id="PF00535">
    <property type="entry name" value="Glycos_transf_2"/>
    <property type="match status" value="1"/>
</dbReference>
<evidence type="ECO:0000256" key="5">
    <source>
        <dbReference type="ARBA" id="ARBA00022989"/>
    </source>
</evidence>
<dbReference type="AlphaFoldDB" id="A0A4R2H0H3"/>
<feature type="transmembrane region" description="Helical" evidence="7">
    <location>
        <begin position="436"/>
        <end position="455"/>
    </location>
</feature>
<reference evidence="10 11" key="1">
    <citation type="submission" date="2019-03" db="EMBL/GenBank/DDBJ databases">
        <title>Genomic Encyclopedia of Type Strains, Phase IV (KMG-IV): sequencing the most valuable type-strain genomes for metagenomic binning, comparative biology and taxonomic classification.</title>
        <authorList>
            <person name="Goeker M."/>
        </authorList>
    </citation>
    <scope>NUCLEOTIDE SEQUENCE [LARGE SCALE GENOMIC DNA]</scope>
    <source>
        <strain evidence="10 11">DSM 22958</strain>
    </source>
</reference>
<dbReference type="Pfam" id="PF03552">
    <property type="entry name" value="Cellulose_synt"/>
    <property type="match status" value="1"/>
</dbReference>
<evidence type="ECO:0000256" key="8">
    <source>
        <dbReference type="SAM" id="MobiDB-lite"/>
    </source>
</evidence>
<keyword evidence="7" id="KW-0135">Cellulose biosynthesis</keyword>
<name>A0A4R2H0H3_9HYPH</name>
<sequence length="755" mass="84064">MVAALRWLAWIALGLVTFVFLTLPVGVPIQLVLGLAVIFGMLAVWLFMTGFLSRQIFLALGTLLVIRYAFWRITNTLPPATDAPGFAAGLILLMGELYCVFFLAMTLVINADPLKRPRARRGADSEAPSVDVFVPSYNEDPAMLALTLSAARAMDYPEGKLNVWLLDDGGTDQKCGDRDPEKALAARQRRATLQTLCAELGVRYLTRERNERAKAGNMNNGLQHSSGDLILVLDADHVPFREFLQETVGYFVEDPKLFLVQTPHVFLNPDPVEKNLGTFGHMPSENEMFYSVTQRGLDKWNAAFFCGSAAVLRREALETAGGFHGVTITEDCETAFELHSRGWHSVYVDKPMVAGLQPDTFASFIGQRTRWCQGMFQILMLKNPAFKRGLSFMQRVSYLSSMSFWFFPVPRLIFLFIPLLYIFFDLRIFVATVDESIAFTFTYMIASLMLQNYLYGRVRWPWVSEMYETLQGMFLVRAIGAVLMNPRKPSFNVTAKNDVSFDDHLSELAWPFFVLFGVLLLAMVVVTYRFFTEPGVSAAMIIVGLWNALNLMIAGACLGAVAERRSAARQPSLDIERRGVLMVGGHKIPVMIDNVSSADCVLRLMAEAPRDLPAGELAGRLLIQPVGAMPARDSLPVVFSRQYREGDQGGWLVPFGPLEPRHYAVLADLMYGQREALSRWLESRRKHMDIIRGTGLMMKWGVTGPVRALSYALKTRQQPAAAEPAGAPQPIGPRDEGQRLPPGLAPDPASVLAAR</sequence>
<keyword evidence="7" id="KW-0997">Cell inner membrane</keyword>
<keyword evidence="7" id="KW-1003">Cell membrane</keyword>
<evidence type="ECO:0000259" key="9">
    <source>
        <dbReference type="Pfam" id="PF00535"/>
    </source>
</evidence>
<keyword evidence="3 7" id="KW-0808">Transferase</keyword>
<dbReference type="PRINTS" id="PR01439">
    <property type="entry name" value="CELLSNTHASEA"/>
</dbReference>
<dbReference type="InterPro" id="IPR029044">
    <property type="entry name" value="Nucleotide-diphossugar_trans"/>
</dbReference>
<dbReference type="InterPro" id="IPR005150">
    <property type="entry name" value="Cellulose_synth"/>
</dbReference>
<comment type="cofactor">
    <cofactor evidence="7">
        <name>Mg(2+)</name>
        <dbReference type="ChEBI" id="CHEBI:18420"/>
    </cofactor>
</comment>
<feature type="transmembrane region" description="Helical" evidence="7">
    <location>
        <begin position="56"/>
        <end position="74"/>
    </location>
</feature>
<feature type="transmembrane region" description="Helical" evidence="7">
    <location>
        <begin position="86"/>
        <end position="111"/>
    </location>
</feature>
<feature type="transmembrane region" description="Helical" evidence="7">
    <location>
        <begin position="7"/>
        <end position="25"/>
    </location>
</feature>
<dbReference type="Proteomes" id="UP000294881">
    <property type="component" value="Unassembled WGS sequence"/>
</dbReference>
<dbReference type="UniPathway" id="UPA00694"/>
<dbReference type="GO" id="GO:0035438">
    <property type="term" value="F:cyclic-di-GMP binding"/>
    <property type="evidence" value="ECO:0007669"/>
    <property type="project" value="InterPro"/>
</dbReference>
<feature type="transmembrane region" description="Helical" evidence="7">
    <location>
        <begin position="508"/>
        <end position="531"/>
    </location>
</feature>
<evidence type="ECO:0000313" key="10">
    <source>
        <dbReference type="EMBL" id="TCO15993.1"/>
    </source>
</evidence>
<evidence type="ECO:0000256" key="4">
    <source>
        <dbReference type="ARBA" id="ARBA00022692"/>
    </source>
</evidence>
<gene>
    <name evidence="10" type="ORF">EV666_101243</name>
</gene>
<dbReference type="SUPFAM" id="SSF53448">
    <property type="entry name" value="Nucleotide-diphospho-sugar transferases"/>
    <property type="match status" value="1"/>
</dbReference>
<comment type="subcellular location">
    <subcellularLocation>
        <location evidence="7">Cell inner membrane</location>
    </subcellularLocation>
    <subcellularLocation>
        <location evidence="1">Endomembrane system</location>
        <topology evidence="1">Multi-pass membrane protein</topology>
    </subcellularLocation>
</comment>
<evidence type="ECO:0000256" key="1">
    <source>
        <dbReference type="ARBA" id="ARBA00004127"/>
    </source>
</evidence>
<dbReference type="Gene3D" id="3.90.550.10">
    <property type="entry name" value="Spore Coat Polysaccharide Biosynthesis Protein SpsA, Chain A"/>
    <property type="match status" value="1"/>
</dbReference>
<dbReference type="RefSeq" id="WP_132001791.1">
    <property type="nucleotide sequence ID" value="NZ_JBHUNN010000002.1"/>
</dbReference>
<proteinExistence type="predicted"/>
<dbReference type="OrthoDB" id="9806824at2"/>
<comment type="pathway">
    <text evidence="7">Glycan metabolism; bacterial cellulose biosynthesis.</text>
</comment>
<dbReference type="InterPro" id="IPR003919">
    <property type="entry name" value="Cell_synth_A"/>
</dbReference>
<dbReference type="GO" id="GO:0016760">
    <property type="term" value="F:cellulose synthase (UDP-forming) activity"/>
    <property type="evidence" value="ECO:0007669"/>
    <property type="project" value="UniProtKB-EC"/>
</dbReference>
<keyword evidence="2 7" id="KW-0328">Glycosyltransferase</keyword>
<dbReference type="PANTHER" id="PTHR43867">
    <property type="entry name" value="CELLULOSE SYNTHASE CATALYTIC SUBUNIT A [UDP-FORMING]"/>
    <property type="match status" value="1"/>
</dbReference>
<feature type="domain" description="Glycosyltransferase 2-like" evidence="9">
    <location>
        <begin position="132"/>
        <end position="319"/>
    </location>
</feature>
<organism evidence="10 11">
    <name type="scientific">Camelimonas lactis</name>
    <dbReference type="NCBI Taxonomy" id="659006"/>
    <lineage>
        <taxon>Bacteria</taxon>
        <taxon>Pseudomonadati</taxon>
        <taxon>Pseudomonadota</taxon>
        <taxon>Alphaproteobacteria</taxon>
        <taxon>Hyphomicrobiales</taxon>
        <taxon>Chelatococcaceae</taxon>
        <taxon>Camelimonas</taxon>
    </lineage>
</organism>
<evidence type="ECO:0000256" key="3">
    <source>
        <dbReference type="ARBA" id="ARBA00022679"/>
    </source>
</evidence>
<feature type="transmembrane region" description="Helical" evidence="7">
    <location>
        <begin position="31"/>
        <end position="49"/>
    </location>
</feature>
<keyword evidence="11" id="KW-1185">Reference proteome</keyword>
<feature type="transmembrane region" description="Helical" evidence="7">
    <location>
        <begin position="404"/>
        <end position="424"/>
    </location>
</feature>
<dbReference type="PANTHER" id="PTHR43867:SF2">
    <property type="entry name" value="CELLULOSE SYNTHASE CATALYTIC SUBUNIT A [UDP-FORMING]"/>
    <property type="match status" value="1"/>
</dbReference>
<evidence type="ECO:0000256" key="2">
    <source>
        <dbReference type="ARBA" id="ARBA00022676"/>
    </source>
</evidence>
<dbReference type="EC" id="2.4.1.12" evidence="7"/>
<evidence type="ECO:0000313" key="11">
    <source>
        <dbReference type="Proteomes" id="UP000294881"/>
    </source>
</evidence>
<dbReference type="InterPro" id="IPR050321">
    <property type="entry name" value="Glycosyltr_2/OpgH_subfam"/>
</dbReference>
<dbReference type="GO" id="GO:0005886">
    <property type="term" value="C:plasma membrane"/>
    <property type="evidence" value="ECO:0007669"/>
    <property type="project" value="UniProtKB-SubCell"/>
</dbReference>
<dbReference type="GO" id="GO:0030244">
    <property type="term" value="P:cellulose biosynthetic process"/>
    <property type="evidence" value="ECO:0007669"/>
    <property type="project" value="UniProtKB-KW"/>
</dbReference>
<feature type="transmembrane region" description="Helical" evidence="7">
    <location>
        <begin position="538"/>
        <end position="562"/>
    </location>
</feature>